<dbReference type="Gene3D" id="1.25.40.10">
    <property type="entry name" value="Tetratricopeptide repeat domain"/>
    <property type="match status" value="4"/>
</dbReference>
<dbReference type="InterPro" id="IPR011990">
    <property type="entry name" value="TPR-like_helical_dom_sf"/>
</dbReference>
<dbReference type="GO" id="GO:0003723">
    <property type="term" value="F:RNA binding"/>
    <property type="evidence" value="ECO:0007669"/>
    <property type="project" value="InterPro"/>
</dbReference>
<gene>
    <name evidence="3" type="ORF">SI7747_01001586</name>
</gene>
<dbReference type="NCBIfam" id="TIGR00756">
    <property type="entry name" value="PPR"/>
    <property type="match status" value="4"/>
</dbReference>
<feature type="repeat" description="PPR" evidence="2">
    <location>
        <begin position="83"/>
        <end position="117"/>
    </location>
</feature>
<protein>
    <submittedName>
        <fullName evidence="3">Uncharacterized protein</fullName>
    </submittedName>
</protein>
<dbReference type="PROSITE" id="PS51375">
    <property type="entry name" value="PPR"/>
    <property type="match status" value="3"/>
</dbReference>
<dbReference type="Pfam" id="PF01535">
    <property type="entry name" value="PPR"/>
    <property type="match status" value="6"/>
</dbReference>
<feature type="repeat" description="PPR" evidence="2">
    <location>
        <begin position="216"/>
        <end position="246"/>
    </location>
</feature>
<evidence type="ECO:0000313" key="3">
    <source>
        <dbReference type="EMBL" id="CAA2615232.1"/>
    </source>
</evidence>
<name>A0A7I8IB76_SPIIN</name>
<reference evidence="3 4" key="1">
    <citation type="submission" date="2019-12" db="EMBL/GenBank/DDBJ databases">
        <authorList>
            <person name="Scholz U."/>
            <person name="Mascher M."/>
            <person name="Fiebig A."/>
        </authorList>
    </citation>
    <scope>NUCLEOTIDE SEQUENCE</scope>
</reference>
<accession>A0A7I8IB76</accession>
<feature type="repeat" description="PPR" evidence="2">
    <location>
        <begin position="247"/>
        <end position="281"/>
    </location>
</feature>
<dbReference type="AlphaFoldDB" id="A0A7I8IB76"/>
<evidence type="ECO:0000256" key="2">
    <source>
        <dbReference type="PROSITE-ProRule" id="PRU00708"/>
    </source>
</evidence>
<dbReference type="GO" id="GO:0009451">
    <property type="term" value="P:RNA modification"/>
    <property type="evidence" value="ECO:0007669"/>
    <property type="project" value="InterPro"/>
</dbReference>
<dbReference type="InterPro" id="IPR002885">
    <property type="entry name" value="PPR_rpt"/>
</dbReference>
<proteinExistence type="predicted"/>
<keyword evidence="4" id="KW-1185">Reference proteome</keyword>
<dbReference type="EMBL" id="CACRZD030000001">
    <property type="protein sequence ID" value="CAA6654996.1"/>
    <property type="molecule type" value="Genomic_DNA"/>
</dbReference>
<sequence>MADLEILDLPPAELAQRRRVLSLLSIPEKHRSVDSLKRLYACVVRARLHRTCNFAVGNLAARCAALGLMPYALRMFEQMPEPNSFVWNTLIRGFQQNRRPEVSLLFFGAMRARGVVGDRFTFLNAFRACADMQDLRRGRWVQGQLVKVSLGLDARVGSCLIEFYSACEDMAAARQVFDEMPLRDAVSWTVTVSGYVNVKCDMEGARKLFEEMPVKDLVVWSVVIAGYVKAGDVGAARDLFDRAPRKDLLMYNTMLGGYARSGEADGLLRLFEEMPERDVVSWNTAISSLVQRGRIREACALFQKMQQLENQRPNERENVRPNGVTMVGVLSACAHAGMVDEGRRCFEAMRRELAVAPGVEHYGCMVDLLGRAGRLREAYELARSMPVPPHAGVWGALLGACRIHAEVELAERSLERLLELDLDDNGGGGTWQSLRELMRKKGVVKAAGRSSVEINGEVHEFAAGDEKHPRRREIYEMVDEISARLRRDYDGVDDAFINVPASEG</sequence>
<dbReference type="Proteomes" id="UP001189122">
    <property type="component" value="Unassembled WGS sequence"/>
</dbReference>
<organism evidence="3">
    <name type="scientific">Spirodela intermedia</name>
    <name type="common">Intermediate duckweed</name>
    <dbReference type="NCBI Taxonomy" id="51605"/>
    <lineage>
        <taxon>Eukaryota</taxon>
        <taxon>Viridiplantae</taxon>
        <taxon>Streptophyta</taxon>
        <taxon>Embryophyta</taxon>
        <taxon>Tracheophyta</taxon>
        <taxon>Spermatophyta</taxon>
        <taxon>Magnoliopsida</taxon>
        <taxon>Liliopsida</taxon>
        <taxon>Araceae</taxon>
        <taxon>Lemnoideae</taxon>
        <taxon>Spirodela</taxon>
    </lineage>
</organism>
<dbReference type="PANTHER" id="PTHR47926">
    <property type="entry name" value="PENTATRICOPEPTIDE REPEAT-CONTAINING PROTEIN"/>
    <property type="match status" value="1"/>
</dbReference>
<evidence type="ECO:0000313" key="4">
    <source>
        <dbReference type="Proteomes" id="UP001189122"/>
    </source>
</evidence>
<dbReference type="InterPro" id="IPR046960">
    <property type="entry name" value="PPR_At4g14850-like_plant"/>
</dbReference>
<keyword evidence="1" id="KW-0677">Repeat</keyword>
<dbReference type="FunFam" id="1.25.40.10:FF:000242">
    <property type="entry name" value="Pentatricopeptide repeat-containing protein"/>
    <property type="match status" value="1"/>
</dbReference>
<dbReference type="SUPFAM" id="SSF48452">
    <property type="entry name" value="TPR-like"/>
    <property type="match status" value="1"/>
</dbReference>
<dbReference type="EMBL" id="LR743588">
    <property type="protein sequence ID" value="CAA2615232.1"/>
    <property type="molecule type" value="Genomic_DNA"/>
</dbReference>
<evidence type="ECO:0000256" key="1">
    <source>
        <dbReference type="ARBA" id="ARBA00022737"/>
    </source>
</evidence>